<dbReference type="Proteomes" id="UP000261905">
    <property type="component" value="Unassembled WGS sequence"/>
</dbReference>
<gene>
    <name evidence="2" type="ORF">DX130_19485</name>
</gene>
<evidence type="ECO:0000259" key="1">
    <source>
        <dbReference type="PROSITE" id="PS51462"/>
    </source>
</evidence>
<dbReference type="Pfam" id="PF00293">
    <property type="entry name" value="NUDIX"/>
    <property type="match status" value="1"/>
</dbReference>
<sequence>MEHTAYANWGGHYVKLTWLPGVELPDPAFVTSVHGVCMDQGKMMLVHVQGRGFNLPGGHVEIGETPVDTLLRECMEEGYVKCGDSRYIGAIEVSHEENPLFDPNGKYPLIGYQLFYRTTIIECLPYRQENECTARIWVEPELASQVMEDHNLAYLIVDEAFRQAKDVL</sequence>
<dbReference type="AlphaFoldDB" id="A0A371P7G7"/>
<proteinExistence type="predicted"/>
<dbReference type="OrthoDB" id="9804442at2"/>
<feature type="domain" description="Nudix hydrolase" evidence="1">
    <location>
        <begin position="23"/>
        <end position="160"/>
    </location>
</feature>
<organism evidence="2 3">
    <name type="scientific">Paenibacillus paeoniae</name>
    <dbReference type="NCBI Taxonomy" id="2292705"/>
    <lineage>
        <taxon>Bacteria</taxon>
        <taxon>Bacillati</taxon>
        <taxon>Bacillota</taxon>
        <taxon>Bacilli</taxon>
        <taxon>Bacillales</taxon>
        <taxon>Paenibacillaceae</taxon>
        <taxon>Paenibacillus</taxon>
    </lineage>
</organism>
<dbReference type="RefSeq" id="WP_116048211.1">
    <property type="nucleotide sequence ID" value="NZ_QUBQ01000004.1"/>
</dbReference>
<dbReference type="InterPro" id="IPR015797">
    <property type="entry name" value="NUDIX_hydrolase-like_dom_sf"/>
</dbReference>
<protein>
    <submittedName>
        <fullName evidence="2">NUDIX domain-containing protein</fullName>
    </submittedName>
</protein>
<comment type="caution">
    <text evidence="2">The sequence shown here is derived from an EMBL/GenBank/DDBJ whole genome shotgun (WGS) entry which is preliminary data.</text>
</comment>
<evidence type="ECO:0000313" key="2">
    <source>
        <dbReference type="EMBL" id="REK71891.1"/>
    </source>
</evidence>
<evidence type="ECO:0000313" key="3">
    <source>
        <dbReference type="Proteomes" id="UP000261905"/>
    </source>
</evidence>
<dbReference type="PROSITE" id="PS51462">
    <property type="entry name" value="NUDIX"/>
    <property type="match status" value="1"/>
</dbReference>
<reference evidence="2 3" key="1">
    <citation type="submission" date="2018-08" db="EMBL/GenBank/DDBJ databases">
        <title>Paenibacillus sp. M4BSY-1, whole genome shotgun sequence.</title>
        <authorList>
            <person name="Tuo L."/>
        </authorList>
    </citation>
    <scope>NUCLEOTIDE SEQUENCE [LARGE SCALE GENOMIC DNA]</scope>
    <source>
        <strain evidence="2 3">M4BSY-1</strain>
    </source>
</reference>
<accession>A0A371P7G7</accession>
<dbReference type="InterPro" id="IPR000086">
    <property type="entry name" value="NUDIX_hydrolase_dom"/>
</dbReference>
<dbReference type="Gene3D" id="3.90.79.10">
    <property type="entry name" value="Nucleoside Triphosphate Pyrophosphohydrolase"/>
    <property type="match status" value="1"/>
</dbReference>
<dbReference type="SUPFAM" id="SSF55811">
    <property type="entry name" value="Nudix"/>
    <property type="match status" value="1"/>
</dbReference>
<dbReference type="EMBL" id="QUBQ01000004">
    <property type="protein sequence ID" value="REK71891.1"/>
    <property type="molecule type" value="Genomic_DNA"/>
</dbReference>
<name>A0A371P7G7_9BACL</name>
<keyword evidence="3" id="KW-1185">Reference proteome</keyword>